<dbReference type="Proteomes" id="UP000002320">
    <property type="component" value="Unassembled WGS sequence"/>
</dbReference>
<dbReference type="HOGENOM" id="CLU_1385417_0_0_1"/>
<dbReference type="AlphaFoldDB" id="B0X1M3"/>
<keyword evidence="4" id="KW-1185">Reference proteome</keyword>
<name>B0X1M3_CULQU</name>
<dbReference type="KEGG" id="cqu:CpipJ_CPIJ012837"/>
<reference evidence="3" key="2">
    <citation type="submission" date="2021-02" db="UniProtKB">
        <authorList>
            <consortium name="EnsemblMetazoa"/>
        </authorList>
    </citation>
    <scope>IDENTIFICATION</scope>
    <source>
        <strain evidence="3">JHB</strain>
    </source>
</reference>
<sequence length="197" mass="21750">MGLKNFAPLRAVSYIVPNLFQLLPVPSDHTLALCFSSLARIFLGLVFTLVPSATHFFTPEPESAQVPAVPAQLPPLNDNDCPAGTTQADTSSSWTSSRALTRPDQNFLPTICFFSAVGIFLRRLRLSTQHTKHSLVFTTPFPVTLSALSRTPLPARTPPVYVVVLLNRCLYKLTEVYDFRSIPALTRLLRPTLNTVV</sequence>
<evidence type="ECO:0000313" key="3">
    <source>
        <dbReference type="EnsemblMetazoa" id="CPIJ012837-PA"/>
    </source>
</evidence>
<dbReference type="EnsemblMetazoa" id="CPIJ012837-RA">
    <property type="protein sequence ID" value="CPIJ012837-PA"/>
    <property type="gene ID" value="CPIJ012837"/>
</dbReference>
<evidence type="ECO:0000313" key="4">
    <source>
        <dbReference type="Proteomes" id="UP000002320"/>
    </source>
</evidence>
<evidence type="ECO:0000313" key="2">
    <source>
        <dbReference type="EMBL" id="EDS38751.1"/>
    </source>
</evidence>
<feature type="region of interest" description="Disordered" evidence="1">
    <location>
        <begin position="77"/>
        <end position="97"/>
    </location>
</feature>
<dbReference type="VEuPathDB" id="VectorBase:CPIJ012837"/>
<accession>B0X1M3</accession>
<feature type="compositionally biased region" description="Polar residues" evidence="1">
    <location>
        <begin position="84"/>
        <end position="97"/>
    </location>
</feature>
<protein>
    <submittedName>
        <fullName evidence="2 3">Uncharacterized protein</fullName>
    </submittedName>
</protein>
<dbReference type="EMBL" id="DS232263">
    <property type="protein sequence ID" value="EDS38751.1"/>
    <property type="molecule type" value="Genomic_DNA"/>
</dbReference>
<dbReference type="InParanoid" id="B0X1M3"/>
<evidence type="ECO:0000256" key="1">
    <source>
        <dbReference type="SAM" id="MobiDB-lite"/>
    </source>
</evidence>
<organism>
    <name type="scientific">Culex quinquefasciatus</name>
    <name type="common">Southern house mosquito</name>
    <name type="synonym">Culex pungens</name>
    <dbReference type="NCBI Taxonomy" id="7176"/>
    <lineage>
        <taxon>Eukaryota</taxon>
        <taxon>Metazoa</taxon>
        <taxon>Ecdysozoa</taxon>
        <taxon>Arthropoda</taxon>
        <taxon>Hexapoda</taxon>
        <taxon>Insecta</taxon>
        <taxon>Pterygota</taxon>
        <taxon>Neoptera</taxon>
        <taxon>Endopterygota</taxon>
        <taxon>Diptera</taxon>
        <taxon>Nematocera</taxon>
        <taxon>Culicoidea</taxon>
        <taxon>Culicidae</taxon>
        <taxon>Culicinae</taxon>
        <taxon>Culicini</taxon>
        <taxon>Culex</taxon>
        <taxon>Culex</taxon>
    </lineage>
</organism>
<gene>
    <name evidence="3" type="primary">6046326</name>
    <name evidence="2" type="ORF">CpipJ_CPIJ012837</name>
</gene>
<reference evidence="2" key="1">
    <citation type="submission" date="2007-03" db="EMBL/GenBank/DDBJ databases">
        <title>Annotation of Culex pipiens quinquefasciatus.</title>
        <authorList>
            <consortium name="The Broad Institute Genome Sequencing Platform"/>
            <person name="Atkinson P.W."/>
            <person name="Hemingway J."/>
            <person name="Christensen B.M."/>
            <person name="Higgs S."/>
            <person name="Kodira C."/>
            <person name="Hannick L."/>
            <person name="Megy K."/>
            <person name="O'Leary S."/>
            <person name="Pearson M."/>
            <person name="Haas B.J."/>
            <person name="Mauceli E."/>
            <person name="Wortman J.R."/>
            <person name="Lee N.H."/>
            <person name="Guigo R."/>
            <person name="Stanke M."/>
            <person name="Alvarado L."/>
            <person name="Amedeo P."/>
            <person name="Antoine C.H."/>
            <person name="Arensburger P."/>
            <person name="Bidwell S.L."/>
            <person name="Crawford M."/>
            <person name="Camaro F."/>
            <person name="Devon K."/>
            <person name="Engels R."/>
            <person name="Hammond M."/>
            <person name="Howarth C."/>
            <person name="Koehrsen M."/>
            <person name="Lawson D."/>
            <person name="Montgomery P."/>
            <person name="Nene V."/>
            <person name="Nusbaum C."/>
            <person name="Puiu D."/>
            <person name="Romero-Severson J."/>
            <person name="Severson D.W."/>
            <person name="Shumway M."/>
            <person name="Sisk P."/>
            <person name="Stolte C."/>
            <person name="Zeng Q."/>
            <person name="Eisenstadt E."/>
            <person name="Fraser-Liggett C."/>
            <person name="Strausberg R."/>
            <person name="Galagan J."/>
            <person name="Birren B."/>
            <person name="Collins F.H."/>
        </authorList>
    </citation>
    <scope>NUCLEOTIDE SEQUENCE [LARGE SCALE GENOMIC DNA]</scope>
    <source>
        <strain evidence="2">JHB</strain>
    </source>
</reference>
<proteinExistence type="predicted"/>